<dbReference type="AlphaFoldDB" id="A0A166JCC5"/>
<organism evidence="2 3">
    <name type="scientific">Athelia psychrophila</name>
    <dbReference type="NCBI Taxonomy" id="1759441"/>
    <lineage>
        <taxon>Eukaryota</taxon>
        <taxon>Fungi</taxon>
        <taxon>Dikarya</taxon>
        <taxon>Basidiomycota</taxon>
        <taxon>Agaricomycotina</taxon>
        <taxon>Agaricomycetes</taxon>
        <taxon>Agaricomycetidae</taxon>
        <taxon>Atheliales</taxon>
        <taxon>Atheliaceae</taxon>
        <taxon>Athelia</taxon>
    </lineage>
</organism>
<dbReference type="EMBL" id="KV417553">
    <property type="protein sequence ID" value="KZP20717.1"/>
    <property type="molecule type" value="Genomic_DNA"/>
</dbReference>
<dbReference type="GO" id="GO:0000175">
    <property type="term" value="F:3'-5'-RNA exonuclease activity"/>
    <property type="evidence" value="ECO:0007669"/>
    <property type="project" value="TreeGrafter"/>
</dbReference>
<accession>A0A166JCC5</accession>
<gene>
    <name evidence="2" type="ORF">FIBSPDRAFT_861451</name>
</gene>
<keyword evidence="3" id="KW-1185">Reference proteome</keyword>
<evidence type="ECO:0000313" key="3">
    <source>
        <dbReference type="Proteomes" id="UP000076532"/>
    </source>
</evidence>
<dbReference type="STRING" id="436010.A0A166JCC5"/>
<dbReference type="Proteomes" id="UP000076532">
    <property type="component" value="Unassembled WGS sequence"/>
</dbReference>
<protein>
    <submittedName>
        <fullName evidence="2">DNase I-like protein</fullName>
    </submittedName>
</protein>
<dbReference type="Gene3D" id="3.60.10.10">
    <property type="entry name" value="Endonuclease/exonuclease/phosphatase"/>
    <property type="match status" value="1"/>
</dbReference>
<sequence length="345" mass="37696">MLKLATFNIRYGYPQNPAAGQAFEGERPWYARREGLADQVIWEEPDIIGFQEVLNNQLEDLGALLAPQYKHVGVGRDNGKTAGEAVPLFWRTDRLKLLDYEYFWLSETPGVPGSVSWDAGQTRMVTLAHFSFLLSDEDFYVANTHYDDRGIEARAKSSALILSKLAPLTSSGKLVIVMGDLNSPAEEEGYRVLTGRRYVGAEPAANAEAQTPISISAHTAREGPTTFLDSRHALTRRPSLLNGGKKQGAEITQAEAYGEKHTYTGFSMRERPTLIDYILLADNAAVQAGGGDGQLQGGQGKGNANANANVNAGWEVAKYGVLPNHFGDGVWVSDHRMVVVTLRQA</sequence>
<proteinExistence type="predicted"/>
<dbReference type="InterPro" id="IPR050410">
    <property type="entry name" value="CCR4/nocturin_mRNA_transcr"/>
</dbReference>
<name>A0A166JCC5_9AGAM</name>
<dbReference type="Pfam" id="PF03372">
    <property type="entry name" value="Exo_endo_phos"/>
    <property type="match status" value="1"/>
</dbReference>
<dbReference type="InterPro" id="IPR005135">
    <property type="entry name" value="Endo/exonuclease/phosphatase"/>
</dbReference>
<dbReference type="CDD" id="cd09083">
    <property type="entry name" value="EEP-1"/>
    <property type="match status" value="1"/>
</dbReference>
<feature type="domain" description="Endonuclease/exonuclease/phosphatase" evidence="1">
    <location>
        <begin position="5"/>
        <end position="335"/>
    </location>
</feature>
<dbReference type="SUPFAM" id="SSF56219">
    <property type="entry name" value="DNase I-like"/>
    <property type="match status" value="1"/>
</dbReference>
<evidence type="ECO:0000259" key="1">
    <source>
        <dbReference type="Pfam" id="PF03372"/>
    </source>
</evidence>
<dbReference type="PANTHER" id="PTHR12121:SF36">
    <property type="entry name" value="ENDONUCLEASE_EXONUCLEASE_PHOSPHATASE DOMAIN-CONTAINING PROTEIN"/>
    <property type="match status" value="1"/>
</dbReference>
<evidence type="ECO:0000313" key="2">
    <source>
        <dbReference type="EMBL" id="KZP20717.1"/>
    </source>
</evidence>
<dbReference type="PANTHER" id="PTHR12121">
    <property type="entry name" value="CARBON CATABOLITE REPRESSOR PROTEIN 4"/>
    <property type="match status" value="1"/>
</dbReference>
<reference evidence="2 3" key="1">
    <citation type="journal article" date="2016" name="Mol. Biol. Evol.">
        <title>Comparative Genomics of Early-Diverging Mushroom-Forming Fungi Provides Insights into the Origins of Lignocellulose Decay Capabilities.</title>
        <authorList>
            <person name="Nagy L.G."/>
            <person name="Riley R."/>
            <person name="Tritt A."/>
            <person name="Adam C."/>
            <person name="Daum C."/>
            <person name="Floudas D."/>
            <person name="Sun H."/>
            <person name="Yadav J.S."/>
            <person name="Pangilinan J."/>
            <person name="Larsson K.H."/>
            <person name="Matsuura K."/>
            <person name="Barry K."/>
            <person name="Labutti K."/>
            <person name="Kuo R."/>
            <person name="Ohm R.A."/>
            <person name="Bhattacharya S.S."/>
            <person name="Shirouzu T."/>
            <person name="Yoshinaga Y."/>
            <person name="Martin F.M."/>
            <person name="Grigoriev I.V."/>
            <person name="Hibbett D.S."/>
        </authorList>
    </citation>
    <scope>NUCLEOTIDE SEQUENCE [LARGE SCALE GENOMIC DNA]</scope>
    <source>
        <strain evidence="2 3">CBS 109695</strain>
    </source>
</reference>
<dbReference type="InterPro" id="IPR036691">
    <property type="entry name" value="Endo/exonu/phosph_ase_sf"/>
</dbReference>
<dbReference type="OrthoDB" id="276515at2759"/>